<dbReference type="EMBL" id="VIWU01000001">
    <property type="protein sequence ID" value="TWF79001.1"/>
    <property type="molecule type" value="Genomic_DNA"/>
</dbReference>
<organism evidence="2 3">
    <name type="scientific">Pseudonocardia hierapolitana</name>
    <dbReference type="NCBI Taxonomy" id="1128676"/>
    <lineage>
        <taxon>Bacteria</taxon>
        <taxon>Bacillati</taxon>
        <taxon>Actinomycetota</taxon>
        <taxon>Actinomycetes</taxon>
        <taxon>Pseudonocardiales</taxon>
        <taxon>Pseudonocardiaceae</taxon>
        <taxon>Pseudonocardia</taxon>
    </lineage>
</organism>
<comment type="caution">
    <text evidence="2">The sequence shown here is derived from an EMBL/GenBank/DDBJ whole genome shotgun (WGS) entry which is preliminary data.</text>
</comment>
<feature type="region of interest" description="Disordered" evidence="1">
    <location>
        <begin position="71"/>
        <end position="90"/>
    </location>
</feature>
<evidence type="ECO:0000313" key="2">
    <source>
        <dbReference type="EMBL" id="TWF79001.1"/>
    </source>
</evidence>
<gene>
    <name evidence="2" type="ORF">FHX44_114927</name>
</gene>
<proteinExistence type="predicted"/>
<sequence>MHQSTHIRRTVLVVVAALAVLIAAIVEDLIEDRSGAPAFTLNDADPQFPTLPVGAELPSDKECAERVSAAGLEREVRPENTAPNNSTPGGLTLPAWPSFWAQQVNEEYVPRINGQFTGSTNEIIAWGSCKWGIDANVVRAMAVSETFWRQSFVGDLVDDPALCLGDYEVPCPTSFGLLQLKYTTRPGSWPGSRDHTAFNVDYSLAVLRGCFEGYITYLDSSYAAGDLWGCAGWHYSGEWYNDAARQYIDLTQWHYRYREWLRW</sequence>
<reference evidence="2 3" key="1">
    <citation type="submission" date="2019-06" db="EMBL/GenBank/DDBJ databases">
        <title>Sequencing the genomes of 1000 actinobacteria strains.</title>
        <authorList>
            <person name="Klenk H.-P."/>
        </authorList>
    </citation>
    <scope>NUCLEOTIDE SEQUENCE [LARGE SCALE GENOMIC DNA]</scope>
    <source>
        <strain evidence="2 3">DSM 45671</strain>
    </source>
</reference>
<accession>A0A561SVZ1</accession>
<keyword evidence="3" id="KW-1185">Reference proteome</keyword>
<evidence type="ECO:0000256" key="1">
    <source>
        <dbReference type="SAM" id="MobiDB-lite"/>
    </source>
</evidence>
<protein>
    <submittedName>
        <fullName evidence="2">Uncharacterized protein</fullName>
    </submittedName>
</protein>
<dbReference type="AlphaFoldDB" id="A0A561SVZ1"/>
<name>A0A561SVZ1_9PSEU</name>
<evidence type="ECO:0000313" key="3">
    <source>
        <dbReference type="Proteomes" id="UP000321261"/>
    </source>
</evidence>
<dbReference type="Proteomes" id="UP000321261">
    <property type="component" value="Unassembled WGS sequence"/>
</dbReference>